<name>A0ABZ0PIT0_9PROT</name>
<dbReference type="Proteomes" id="UP001305521">
    <property type="component" value="Chromosome"/>
</dbReference>
<sequence>MFGVLALALLPGCGMQWPDLSPVASSSAAPPVSTVPRGPDPLGDFAETATPGGVGFVNGERARLVRSYNAASGRECREIILGAGNSERVAVACRNGAGQFVSSTPLLRGSFR</sequence>
<organism evidence="1 2">
    <name type="scientific">Sediminicoccus rosea</name>
    <dbReference type="NCBI Taxonomy" id="1225128"/>
    <lineage>
        <taxon>Bacteria</taxon>
        <taxon>Pseudomonadati</taxon>
        <taxon>Pseudomonadota</taxon>
        <taxon>Alphaproteobacteria</taxon>
        <taxon>Acetobacterales</taxon>
        <taxon>Roseomonadaceae</taxon>
        <taxon>Sediminicoccus</taxon>
    </lineage>
</organism>
<accession>A0ABZ0PIT0</accession>
<proteinExistence type="predicted"/>
<gene>
    <name evidence="1" type="ORF">R9Z33_23510</name>
</gene>
<reference evidence="1 2" key="1">
    <citation type="submission" date="2023-11" db="EMBL/GenBank/DDBJ databases">
        <title>Arctic aerobic anoxygenic photoheterotroph Sediminicoccus rosea KRV36 adapts its photosynthesis to long days of polar summer.</title>
        <authorList>
            <person name="Tomasch J."/>
            <person name="Kopejtka K."/>
            <person name="Bily T."/>
            <person name="Gardiner A.T."/>
            <person name="Gardian Z."/>
            <person name="Shivaramu S."/>
            <person name="Koblizek M."/>
            <person name="Engelhardt F."/>
            <person name="Kaftan D."/>
        </authorList>
    </citation>
    <scope>NUCLEOTIDE SEQUENCE [LARGE SCALE GENOMIC DNA]</scope>
    <source>
        <strain evidence="1 2">R-30</strain>
    </source>
</reference>
<evidence type="ECO:0000313" key="1">
    <source>
        <dbReference type="EMBL" id="WPB85045.1"/>
    </source>
</evidence>
<protein>
    <submittedName>
        <fullName evidence="1">DVU3141 family protein</fullName>
    </submittedName>
</protein>
<dbReference type="EMBL" id="CP137852">
    <property type="protein sequence ID" value="WPB85045.1"/>
    <property type="molecule type" value="Genomic_DNA"/>
</dbReference>
<keyword evidence="2" id="KW-1185">Reference proteome</keyword>
<dbReference type="RefSeq" id="WP_318649010.1">
    <property type="nucleotide sequence ID" value="NZ_CP137852.1"/>
</dbReference>
<evidence type="ECO:0000313" key="2">
    <source>
        <dbReference type="Proteomes" id="UP001305521"/>
    </source>
</evidence>